<comment type="similarity">
    <text evidence="1">Belongs to the LysR transcriptional regulatory family.</text>
</comment>
<keyword evidence="7" id="KW-1185">Reference proteome</keyword>
<evidence type="ECO:0000256" key="3">
    <source>
        <dbReference type="ARBA" id="ARBA00023125"/>
    </source>
</evidence>
<dbReference type="Gene3D" id="1.10.10.10">
    <property type="entry name" value="Winged helix-like DNA-binding domain superfamily/Winged helix DNA-binding domain"/>
    <property type="match status" value="1"/>
</dbReference>
<dbReference type="Proteomes" id="UP000287447">
    <property type="component" value="Unassembled WGS sequence"/>
</dbReference>
<organism evidence="6 7">
    <name type="scientific">Hwanghaeella grinnelliae</name>
    <dbReference type="NCBI Taxonomy" id="2500179"/>
    <lineage>
        <taxon>Bacteria</taxon>
        <taxon>Pseudomonadati</taxon>
        <taxon>Pseudomonadota</taxon>
        <taxon>Alphaproteobacteria</taxon>
        <taxon>Rhodospirillales</taxon>
        <taxon>Rhodospirillaceae</taxon>
        <taxon>Hwanghaeella</taxon>
    </lineage>
</organism>
<dbReference type="InterPro" id="IPR000847">
    <property type="entry name" value="LysR_HTH_N"/>
</dbReference>
<keyword evidence="2" id="KW-0805">Transcription regulation</keyword>
<dbReference type="EMBL" id="SADE01000002">
    <property type="protein sequence ID" value="RVU35876.1"/>
    <property type="molecule type" value="Genomic_DNA"/>
</dbReference>
<dbReference type="SUPFAM" id="SSF53850">
    <property type="entry name" value="Periplasmic binding protein-like II"/>
    <property type="match status" value="1"/>
</dbReference>
<evidence type="ECO:0000313" key="6">
    <source>
        <dbReference type="EMBL" id="RVU35876.1"/>
    </source>
</evidence>
<dbReference type="InterPro" id="IPR036390">
    <property type="entry name" value="WH_DNA-bd_sf"/>
</dbReference>
<sequence>MCVNAQMSDWDNYRYFLAVAREGTLSGAARALSVNHATVLRRLRSLEEQLQTSLFERRSDGYSLTSAGEEMLDHVARMEEESLALELLLAGQDVRLAGDVRVTTVDSLADAVLGPLLPFFTQEHPGITIELATDYQWANLSRREADIALRPSNNPGDAMVGRRVGLLKSGLYRSPDLPGFDAASPDRVMDWRQAPILAPDGRIAETAAARWFNKESQSSRVVLRGTSFLILRKACLAGMGVTCLPHYLGEGLVRIESAPESTFTDVWLLTHPELRKSARVRAVLDWMAREVPRRMPN</sequence>
<dbReference type="GO" id="GO:0043565">
    <property type="term" value="F:sequence-specific DNA binding"/>
    <property type="evidence" value="ECO:0007669"/>
    <property type="project" value="TreeGrafter"/>
</dbReference>
<evidence type="ECO:0000259" key="5">
    <source>
        <dbReference type="PROSITE" id="PS50931"/>
    </source>
</evidence>
<feature type="domain" description="HTH lysR-type" evidence="5">
    <location>
        <begin position="14"/>
        <end position="65"/>
    </location>
</feature>
<dbReference type="AlphaFoldDB" id="A0A3S2Z6Q5"/>
<dbReference type="OrthoDB" id="7333438at2"/>
<dbReference type="Pfam" id="PF00126">
    <property type="entry name" value="HTH_1"/>
    <property type="match status" value="1"/>
</dbReference>
<reference evidence="7" key="1">
    <citation type="submission" date="2019-01" db="EMBL/GenBank/DDBJ databases">
        <title>Gri0909 isolated from a small marine red alga.</title>
        <authorList>
            <person name="Kim J."/>
            <person name="Jeong S.E."/>
            <person name="Jeon C.O."/>
        </authorList>
    </citation>
    <scope>NUCLEOTIDE SEQUENCE [LARGE SCALE GENOMIC DNA]</scope>
    <source>
        <strain evidence="7">Gri0909</strain>
    </source>
</reference>
<evidence type="ECO:0000256" key="4">
    <source>
        <dbReference type="ARBA" id="ARBA00023163"/>
    </source>
</evidence>
<dbReference type="InterPro" id="IPR036388">
    <property type="entry name" value="WH-like_DNA-bd_sf"/>
</dbReference>
<evidence type="ECO:0000256" key="1">
    <source>
        <dbReference type="ARBA" id="ARBA00009437"/>
    </source>
</evidence>
<name>A0A3S2Z6Q5_9PROT</name>
<dbReference type="InterPro" id="IPR005119">
    <property type="entry name" value="LysR_subst-bd"/>
</dbReference>
<dbReference type="SUPFAM" id="SSF46785">
    <property type="entry name" value="Winged helix' DNA-binding domain"/>
    <property type="match status" value="1"/>
</dbReference>
<dbReference type="GO" id="GO:0006351">
    <property type="term" value="P:DNA-templated transcription"/>
    <property type="evidence" value="ECO:0007669"/>
    <property type="project" value="TreeGrafter"/>
</dbReference>
<keyword evidence="4" id="KW-0804">Transcription</keyword>
<dbReference type="InterPro" id="IPR058163">
    <property type="entry name" value="LysR-type_TF_proteobact-type"/>
</dbReference>
<dbReference type="PANTHER" id="PTHR30537">
    <property type="entry name" value="HTH-TYPE TRANSCRIPTIONAL REGULATOR"/>
    <property type="match status" value="1"/>
</dbReference>
<evidence type="ECO:0000313" key="7">
    <source>
        <dbReference type="Proteomes" id="UP000287447"/>
    </source>
</evidence>
<dbReference type="RefSeq" id="WP_127765353.1">
    <property type="nucleotide sequence ID" value="NZ_SADE01000002.1"/>
</dbReference>
<gene>
    <name evidence="6" type="ORF">EOI86_11480</name>
</gene>
<comment type="caution">
    <text evidence="6">The sequence shown here is derived from an EMBL/GenBank/DDBJ whole genome shotgun (WGS) entry which is preliminary data.</text>
</comment>
<dbReference type="Gene3D" id="3.40.190.290">
    <property type="match status" value="1"/>
</dbReference>
<evidence type="ECO:0000256" key="2">
    <source>
        <dbReference type="ARBA" id="ARBA00023015"/>
    </source>
</evidence>
<accession>A0A3S2Z6Q5</accession>
<dbReference type="Pfam" id="PF03466">
    <property type="entry name" value="LysR_substrate"/>
    <property type="match status" value="1"/>
</dbReference>
<keyword evidence="3" id="KW-0238">DNA-binding</keyword>
<dbReference type="PANTHER" id="PTHR30537:SF3">
    <property type="entry name" value="TRANSCRIPTIONAL REGULATORY PROTEIN"/>
    <property type="match status" value="1"/>
</dbReference>
<proteinExistence type="inferred from homology"/>
<dbReference type="PROSITE" id="PS50931">
    <property type="entry name" value="HTH_LYSR"/>
    <property type="match status" value="1"/>
</dbReference>
<dbReference type="GO" id="GO:0003700">
    <property type="term" value="F:DNA-binding transcription factor activity"/>
    <property type="evidence" value="ECO:0007669"/>
    <property type="project" value="InterPro"/>
</dbReference>
<protein>
    <submittedName>
        <fullName evidence="6">LysR family transcriptional regulator</fullName>
    </submittedName>
</protein>